<organism evidence="1 2">
    <name type="scientific">Eumeta variegata</name>
    <name type="common">Bagworm moth</name>
    <name type="synonym">Eumeta japonica</name>
    <dbReference type="NCBI Taxonomy" id="151549"/>
    <lineage>
        <taxon>Eukaryota</taxon>
        <taxon>Metazoa</taxon>
        <taxon>Ecdysozoa</taxon>
        <taxon>Arthropoda</taxon>
        <taxon>Hexapoda</taxon>
        <taxon>Insecta</taxon>
        <taxon>Pterygota</taxon>
        <taxon>Neoptera</taxon>
        <taxon>Endopterygota</taxon>
        <taxon>Lepidoptera</taxon>
        <taxon>Glossata</taxon>
        <taxon>Ditrysia</taxon>
        <taxon>Tineoidea</taxon>
        <taxon>Psychidae</taxon>
        <taxon>Oiketicinae</taxon>
        <taxon>Eumeta</taxon>
    </lineage>
</organism>
<evidence type="ECO:0000313" key="2">
    <source>
        <dbReference type="Proteomes" id="UP000299102"/>
    </source>
</evidence>
<comment type="caution">
    <text evidence="1">The sequence shown here is derived from an EMBL/GenBank/DDBJ whole genome shotgun (WGS) entry which is preliminary data.</text>
</comment>
<keyword evidence="1" id="KW-0548">Nucleotidyltransferase</keyword>
<dbReference type="Proteomes" id="UP000299102">
    <property type="component" value="Unassembled WGS sequence"/>
</dbReference>
<dbReference type="AlphaFoldDB" id="A0A4C1SH79"/>
<keyword evidence="2" id="KW-1185">Reference proteome</keyword>
<proteinExistence type="predicted"/>
<dbReference type="EMBL" id="BGZK01000005">
    <property type="protein sequence ID" value="GBP00480.1"/>
    <property type="molecule type" value="Genomic_DNA"/>
</dbReference>
<protein>
    <submittedName>
        <fullName evidence="1">RNA-directed DNA polymerase from mobile element jockey</fullName>
    </submittedName>
</protein>
<gene>
    <name evidence="1" type="primary">pol</name>
    <name evidence="1" type="ORF">EVAR_1011_1</name>
</gene>
<reference evidence="1 2" key="1">
    <citation type="journal article" date="2019" name="Commun. Biol.">
        <title>The bagworm genome reveals a unique fibroin gene that provides high tensile strength.</title>
        <authorList>
            <person name="Kono N."/>
            <person name="Nakamura H."/>
            <person name="Ohtoshi R."/>
            <person name="Tomita M."/>
            <person name="Numata K."/>
            <person name="Arakawa K."/>
        </authorList>
    </citation>
    <scope>NUCLEOTIDE SEQUENCE [LARGE SCALE GENOMIC DNA]</scope>
</reference>
<sequence>METPKDVEEAVNILVNRIRKAQQTAMVSQPVQILRRGDLLLRFREKMQQKRRLHKLWTHTRCPRLRKKLNELARRLAVAVRDHRGAAWEETIDHASESMKNLHQLNCRLTKTTTPICPITNRAGARSYDVPARAEAIVQYLEGPFSPKSPAISTMMQEHGTLRACGREGPGPDGIATEALRQLPKRVMVAMNKVFNWILRTGHFPEAWKSPIEAITIPKPGKIL</sequence>
<evidence type="ECO:0000313" key="1">
    <source>
        <dbReference type="EMBL" id="GBP00480.1"/>
    </source>
</evidence>
<dbReference type="GO" id="GO:0003964">
    <property type="term" value="F:RNA-directed DNA polymerase activity"/>
    <property type="evidence" value="ECO:0007669"/>
    <property type="project" value="UniProtKB-KW"/>
</dbReference>
<name>A0A4C1SH79_EUMVA</name>
<keyword evidence="1" id="KW-0695">RNA-directed DNA polymerase</keyword>
<keyword evidence="1" id="KW-0808">Transferase</keyword>
<dbReference type="OrthoDB" id="412981at2759"/>
<accession>A0A4C1SH79</accession>